<dbReference type="RefSeq" id="WP_203939445.1">
    <property type="nucleotide sequence ID" value="NZ_BAAAGJ010000002.1"/>
</dbReference>
<evidence type="ECO:0000313" key="11">
    <source>
        <dbReference type="Proteomes" id="UP000652013"/>
    </source>
</evidence>
<feature type="signal peptide" evidence="7">
    <location>
        <begin position="1"/>
        <end position="25"/>
    </location>
</feature>
<evidence type="ECO:0000259" key="8">
    <source>
        <dbReference type="Pfam" id="PF00082"/>
    </source>
</evidence>
<dbReference type="GO" id="GO:0006508">
    <property type="term" value="P:proteolysis"/>
    <property type="evidence" value="ECO:0007669"/>
    <property type="project" value="UniProtKB-KW"/>
</dbReference>
<name>A0A8J3Y905_9ACTN</name>
<feature type="active site" description="Charge relay system" evidence="6">
    <location>
        <position position="352"/>
    </location>
</feature>
<comment type="similarity">
    <text evidence="1 6">Belongs to the peptidase S8 family.</text>
</comment>
<gene>
    <name evidence="10" type="ORF">Sya03_35680</name>
</gene>
<feature type="active site" description="Charge relay system" evidence="5 6">
    <location>
        <position position="161"/>
    </location>
</feature>
<keyword evidence="7" id="KW-0732">Signal</keyword>
<dbReference type="EMBL" id="BOOY01000026">
    <property type="protein sequence ID" value="GIJ04216.1"/>
    <property type="molecule type" value="Genomic_DNA"/>
</dbReference>
<reference evidence="10" key="1">
    <citation type="submission" date="2021-01" db="EMBL/GenBank/DDBJ databases">
        <title>Whole genome shotgun sequence of Spirilliplanes yamanashiensis NBRC 15828.</title>
        <authorList>
            <person name="Komaki H."/>
            <person name="Tamura T."/>
        </authorList>
    </citation>
    <scope>NUCLEOTIDE SEQUENCE</scope>
    <source>
        <strain evidence="10">NBRC 15828</strain>
    </source>
</reference>
<dbReference type="Pfam" id="PF17957">
    <property type="entry name" value="Big_7"/>
    <property type="match status" value="2"/>
</dbReference>
<dbReference type="PANTHER" id="PTHR43806">
    <property type="entry name" value="PEPTIDASE S8"/>
    <property type="match status" value="1"/>
</dbReference>
<dbReference type="PROSITE" id="PS51892">
    <property type="entry name" value="SUBTILASE"/>
    <property type="match status" value="1"/>
</dbReference>
<dbReference type="PRINTS" id="PR00723">
    <property type="entry name" value="SUBTILISIN"/>
</dbReference>
<dbReference type="GO" id="GO:0004252">
    <property type="term" value="F:serine-type endopeptidase activity"/>
    <property type="evidence" value="ECO:0007669"/>
    <property type="project" value="UniProtKB-UniRule"/>
</dbReference>
<keyword evidence="11" id="KW-1185">Reference proteome</keyword>
<dbReference type="SUPFAM" id="SSF52743">
    <property type="entry name" value="Subtilisin-like"/>
    <property type="match status" value="1"/>
</dbReference>
<evidence type="ECO:0000256" key="1">
    <source>
        <dbReference type="ARBA" id="ARBA00011073"/>
    </source>
</evidence>
<accession>A0A8J3Y905</accession>
<evidence type="ECO:0000313" key="10">
    <source>
        <dbReference type="EMBL" id="GIJ04216.1"/>
    </source>
</evidence>
<dbReference type="Gene3D" id="3.30.70.80">
    <property type="entry name" value="Peptidase S8 propeptide/proteinase inhibitor I9"/>
    <property type="match status" value="1"/>
</dbReference>
<feature type="domain" description="Fervidolysin-like N-terminal prodomain" evidence="9">
    <location>
        <begin position="53"/>
        <end position="115"/>
    </location>
</feature>
<evidence type="ECO:0000256" key="2">
    <source>
        <dbReference type="ARBA" id="ARBA00022670"/>
    </source>
</evidence>
<evidence type="ECO:0000256" key="3">
    <source>
        <dbReference type="ARBA" id="ARBA00022801"/>
    </source>
</evidence>
<dbReference type="Pfam" id="PF00082">
    <property type="entry name" value="Peptidase_S8"/>
    <property type="match status" value="1"/>
</dbReference>
<dbReference type="Gene3D" id="2.60.40.10">
    <property type="entry name" value="Immunoglobulins"/>
    <property type="match status" value="2"/>
</dbReference>
<dbReference type="PANTHER" id="PTHR43806:SF11">
    <property type="entry name" value="CEREVISIN-RELATED"/>
    <property type="match status" value="1"/>
</dbReference>
<keyword evidence="2 6" id="KW-0645">Protease</keyword>
<dbReference type="PROSITE" id="PS00138">
    <property type="entry name" value="SUBTILASE_SER"/>
    <property type="match status" value="1"/>
</dbReference>
<evidence type="ECO:0000256" key="5">
    <source>
        <dbReference type="PIRSR" id="PIRSR615500-1"/>
    </source>
</evidence>
<dbReference type="InterPro" id="IPR037045">
    <property type="entry name" value="S8pro/Inhibitor_I9_sf"/>
</dbReference>
<dbReference type="Pfam" id="PF22148">
    <property type="entry name" value="Fervidolysin_NPro-like"/>
    <property type="match status" value="1"/>
</dbReference>
<protein>
    <submittedName>
        <fullName evidence="10">Uncharacterized protein</fullName>
    </submittedName>
</protein>
<sequence length="680" mass="70479">MRSITRRSLAAALGLIVTGGGVAFARSASAEQAPEPIRATGWATEAPDGPASLIVRLKDGVASTASLQRLERVADADVAERSDALDAFTVEVPAGEIDATAAALRRDPAVAYVELDHPLWASDVYPNDPEFYRQWGARTMRYPAAWEATSGSSSVTVAVIDTGVNAGPELAGAMVPGYDTYSNDSNPADTHLMEGGISHGTTVAHQIGAGGNEGIGGAGGCWTCRIMPVKVLGPGGRGSNFTVAEGIRWAVDHGADVINLSLGGPEHTDYLQEQIAYAIDRGIPVVAAAGNEGTTQRQYPAAYPGVISVAASDENERRFAFSTYGSWVTVAAPGSVQVQRSDKAWTAIYGTSFASPLVAGVVALGRSRSPEATPAQLTQALTSTTVAVPGRYVATGRVDAAAAVTALPETVSSTLSARVQSPAGSTPVRGNVGIRVVADSRIRSLAGAPGFESVAADTAAPFVLTYPSGSFSGKVTVKLLATDDAGATATVDVPLTIDNVVPVITGTSPAAKSKRRGVVTVTASGVADSGGAGIRELALYADGKYVGKDTTAPYSVKYNTGKLNKTVALQWRVFDRAGNSTTFNRAFYADNVGPSVAIKSGPKNGAKVKGTVKVVATASDKYGVDRVELVINGKKVATDKAAPHTFSINTKKYGKKIKVQVRAYDAAGNVRYATTRTWKR</sequence>
<dbReference type="InterPro" id="IPR015500">
    <property type="entry name" value="Peptidase_S8_subtilisin-rel"/>
</dbReference>
<organism evidence="10 11">
    <name type="scientific">Spirilliplanes yamanashiensis</name>
    <dbReference type="NCBI Taxonomy" id="42233"/>
    <lineage>
        <taxon>Bacteria</taxon>
        <taxon>Bacillati</taxon>
        <taxon>Actinomycetota</taxon>
        <taxon>Actinomycetes</taxon>
        <taxon>Micromonosporales</taxon>
        <taxon>Micromonosporaceae</taxon>
        <taxon>Spirilliplanes</taxon>
    </lineage>
</organism>
<dbReference type="InterPro" id="IPR013783">
    <property type="entry name" value="Ig-like_fold"/>
</dbReference>
<evidence type="ECO:0000256" key="4">
    <source>
        <dbReference type="ARBA" id="ARBA00022825"/>
    </source>
</evidence>
<dbReference type="AlphaFoldDB" id="A0A8J3Y905"/>
<proteinExistence type="inferred from homology"/>
<dbReference type="InterPro" id="IPR036852">
    <property type="entry name" value="Peptidase_S8/S53_dom_sf"/>
</dbReference>
<evidence type="ECO:0000256" key="6">
    <source>
        <dbReference type="PROSITE-ProRule" id="PRU01240"/>
    </source>
</evidence>
<dbReference type="GO" id="GO:0005975">
    <property type="term" value="P:carbohydrate metabolic process"/>
    <property type="evidence" value="ECO:0007669"/>
    <property type="project" value="UniProtKB-ARBA"/>
</dbReference>
<feature type="chain" id="PRO_5035156477" evidence="7">
    <location>
        <begin position="26"/>
        <end position="680"/>
    </location>
</feature>
<dbReference type="InterPro" id="IPR023828">
    <property type="entry name" value="Peptidase_S8_Ser-AS"/>
</dbReference>
<dbReference type="Gene3D" id="3.40.50.200">
    <property type="entry name" value="Peptidase S8/S53 domain"/>
    <property type="match status" value="1"/>
</dbReference>
<feature type="active site" description="Charge relay system" evidence="5 6">
    <location>
        <position position="199"/>
    </location>
</feature>
<keyword evidence="4 6" id="KW-0720">Serine protease</keyword>
<dbReference type="Proteomes" id="UP000652013">
    <property type="component" value="Unassembled WGS sequence"/>
</dbReference>
<dbReference type="InterPro" id="IPR050131">
    <property type="entry name" value="Peptidase_S8_subtilisin-like"/>
</dbReference>
<feature type="domain" description="Peptidase S8/S53" evidence="8">
    <location>
        <begin position="153"/>
        <end position="385"/>
    </location>
</feature>
<evidence type="ECO:0000259" key="9">
    <source>
        <dbReference type="Pfam" id="PF22148"/>
    </source>
</evidence>
<comment type="caution">
    <text evidence="10">The sequence shown here is derived from an EMBL/GenBank/DDBJ whole genome shotgun (WGS) entry which is preliminary data.</text>
</comment>
<dbReference type="InterPro" id="IPR054399">
    <property type="entry name" value="Fervidolysin-like_N_prodom"/>
</dbReference>
<feature type="active site" description="Charge relay system" evidence="5">
    <location>
        <position position="508"/>
    </location>
</feature>
<keyword evidence="3 6" id="KW-0378">Hydrolase</keyword>
<evidence type="ECO:0000256" key="7">
    <source>
        <dbReference type="SAM" id="SignalP"/>
    </source>
</evidence>
<dbReference type="InterPro" id="IPR000209">
    <property type="entry name" value="Peptidase_S8/S53_dom"/>
</dbReference>